<accession>A2EYT6</accession>
<dbReference type="VEuPathDB" id="TrichDB:TVAG_213540"/>
<name>A2EYT6_TRIV3</name>
<protein>
    <submittedName>
        <fullName evidence="1">Uncharacterized protein</fullName>
    </submittedName>
</protein>
<keyword evidence="2" id="KW-1185">Reference proteome</keyword>
<dbReference type="RefSeq" id="XP_001330558.1">
    <property type="nucleotide sequence ID" value="XM_001330522.1"/>
</dbReference>
<evidence type="ECO:0000313" key="2">
    <source>
        <dbReference type="Proteomes" id="UP000001542"/>
    </source>
</evidence>
<organism evidence="1 2">
    <name type="scientific">Trichomonas vaginalis (strain ATCC PRA-98 / G3)</name>
    <dbReference type="NCBI Taxonomy" id="412133"/>
    <lineage>
        <taxon>Eukaryota</taxon>
        <taxon>Metamonada</taxon>
        <taxon>Parabasalia</taxon>
        <taxon>Trichomonadida</taxon>
        <taxon>Trichomonadidae</taxon>
        <taxon>Trichomonas</taxon>
    </lineage>
</organism>
<dbReference type="InParanoid" id="A2EYT6"/>
<proteinExistence type="predicted"/>
<evidence type="ECO:0000313" key="1">
    <source>
        <dbReference type="EMBL" id="EAY02155.1"/>
    </source>
</evidence>
<dbReference type="EMBL" id="DS113544">
    <property type="protein sequence ID" value="EAY02155.1"/>
    <property type="molecule type" value="Genomic_DNA"/>
</dbReference>
<gene>
    <name evidence="1" type="ORF">TVAG_213540</name>
</gene>
<sequence>MEFDGIYSSLFCDQFLSRLIMTQNPWFDIDFDVNDNFDEFSGSYYGIFNRQPYEIARSLPRPFNPGYTQIKISKVENS</sequence>
<reference evidence="1" key="2">
    <citation type="journal article" date="2007" name="Science">
        <title>Draft genome sequence of the sexually transmitted pathogen Trichomonas vaginalis.</title>
        <authorList>
            <person name="Carlton J.M."/>
            <person name="Hirt R.P."/>
            <person name="Silva J.C."/>
            <person name="Delcher A.L."/>
            <person name="Schatz M."/>
            <person name="Zhao Q."/>
            <person name="Wortman J.R."/>
            <person name="Bidwell S.L."/>
            <person name="Alsmark U.C.M."/>
            <person name="Besteiro S."/>
            <person name="Sicheritz-Ponten T."/>
            <person name="Noel C.J."/>
            <person name="Dacks J.B."/>
            <person name="Foster P.G."/>
            <person name="Simillion C."/>
            <person name="Van de Peer Y."/>
            <person name="Miranda-Saavedra D."/>
            <person name="Barton G.J."/>
            <person name="Westrop G.D."/>
            <person name="Mueller S."/>
            <person name="Dessi D."/>
            <person name="Fiori P.L."/>
            <person name="Ren Q."/>
            <person name="Paulsen I."/>
            <person name="Zhang H."/>
            <person name="Bastida-Corcuera F.D."/>
            <person name="Simoes-Barbosa A."/>
            <person name="Brown M.T."/>
            <person name="Hayes R.D."/>
            <person name="Mukherjee M."/>
            <person name="Okumura C.Y."/>
            <person name="Schneider R."/>
            <person name="Smith A.J."/>
            <person name="Vanacova S."/>
            <person name="Villalvazo M."/>
            <person name="Haas B.J."/>
            <person name="Pertea M."/>
            <person name="Feldblyum T.V."/>
            <person name="Utterback T.R."/>
            <person name="Shu C.L."/>
            <person name="Osoegawa K."/>
            <person name="de Jong P.J."/>
            <person name="Hrdy I."/>
            <person name="Horvathova L."/>
            <person name="Zubacova Z."/>
            <person name="Dolezal P."/>
            <person name="Malik S.B."/>
            <person name="Logsdon J.M. Jr."/>
            <person name="Henze K."/>
            <person name="Gupta A."/>
            <person name="Wang C.C."/>
            <person name="Dunne R.L."/>
            <person name="Upcroft J.A."/>
            <person name="Upcroft P."/>
            <person name="White O."/>
            <person name="Salzberg S.L."/>
            <person name="Tang P."/>
            <person name="Chiu C.-H."/>
            <person name="Lee Y.-S."/>
            <person name="Embley T.M."/>
            <person name="Coombs G.H."/>
            <person name="Mottram J.C."/>
            <person name="Tachezy J."/>
            <person name="Fraser-Liggett C.M."/>
            <person name="Johnson P.J."/>
        </authorList>
    </citation>
    <scope>NUCLEOTIDE SEQUENCE [LARGE SCALE GENOMIC DNA]</scope>
    <source>
        <strain evidence="1">G3</strain>
    </source>
</reference>
<dbReference type="Proteomes" id="UP000001542">
    <property type="component" value="Unassembled WGS sequence"/>
</dbReference>
<reference evidence="1" key="1">
    <citation type="submission" date="2006-10" db="EMBL/GenBank/DDBJ databases">
        <authorList>
            <person name="Amadeo P."/>
            <person name="Zhao Q."/>
            <person name="Wortman J."/>
            <person name="Fraser-Liggett C."/>
            <person name="Carlton J."/>
        </authorList>
    </citation>
    <scope>NUCLEOTIDE SEQUENCE</scope>
    <source>
        <strain evidence="1">G3</strain>
    </source>
</reference>
<dbReference type="VEuPathDB" id="TrichDB:TVAGG3_0254300"/>
<dbReference type="KEGG" id="tva:4759987"/>
<dbReference type="AlphaFoldDB" id="A2EYT6"/>